<sequence length="61" mass="6454">FVPEQPIAAPALCALVKTRGGPAVLAGGIWQALTQAYRTRYFPGQEGPVATRSDSNRQGGR</sequence>
<dbReference type="EMBL" id="PGXC01000010">
    <property type="protein sequence ID" value="PKK89859.1"/>
    <property type="molecule type" value="Genomic_DNA"/>
</dbReference>
<reference evidence="1 2" key="1">
    <citation type="journal article" date="2017" name="ISME J.">
        <title>Potential for microbial H2 and metal transformations associated with novel bacteria and archaea in deep terrestrial subsurface sediments.</title>
        <authorList>
            <person name="Hernsdorf A.W."/>
            <person name="Amano Y."/>
            <person name="Miyakawa K."/>
            <person name="Ise K."/>
            <person name="Suzuki Y."/>
            <person name="Anantharaman K."/>
            <person name="Probst A."/>
            <person name="Burstein D."/>
            <person name="Thomas B.C."/>
            <person name="Banfield J.F."/>
        </authorList>
    </citation>
    <scope>NUCLEOTIDE SEQUENCE [LARGE SCALE GENOMIC DNA]</scope>
    <source>
        <strain evidence="1">HGW-Wallbacteria-1</strain>
    </source>
</reference>
<accession>A0A2N1PNG1</accession>
<name>A0A2N1PNG1_9BACT</name>
<dbReference type="AlphaFoldDB" id="A0A2N1PNG1"/>
<proteinExistence type="predicted"/>
<dbReference type="Proteomes" id="UP000233256">
    <property type="component" value="Unassembled WGS sequence"/>
</dbReference>
<gene>
    <name evidence="1" type="ORF">CVV64_11950</name>
</gene>
<protein>
    <submittedName>
        <fullName evidence="1">Uncharacterized protein</fullName>
    </submittedName>
</protein>
<organism evidence="1 2">
    <name type="scientific">Candidatus Wallbacteria bacterium HGW-Wallbacteria-1</name>
    <dbReference type="NCBI Taxonomy" id="2013854"/>
    <lineage>
        <taxon>Bacteria</taxon>
        <taxon>Candidatus Walliibacteriota</taxon>
    </lineage>
</organism>
<comment type="caution">
    <text evidence="1">The sequence shown here is derived from an EMBL/GenBank/DDBJ whole genome shotgun (WGS) entry which is preliminary data.</text>
</comment>
<feature type="non-terminal residue" evidence="1">
    <location>
        <position position="1"/>
    </location>
</feature>
<evidence type="ECO:0000313" key="1">
    <source>
        <dbReference type="EMBL" id="PKK89859.1"/>
    </source>
</evidence>
<evidence type="ECO:0000313" key="2">
    <source>
        <dbReference type="Proteomes" id="UP000233256"/>
    </source>
</evidence>